<accession>A0A8S5T754</accession>
<protein>
    <submittedName>
        <fullName evidence="1">Uncharacterized protein</fullName>
    </submittedName>
</protein>
<organism evidence="1">
    <name type="scientific">Myoviridae sp. ctjH82</name>
    <dbReference type="NCBI Taxonomy" id="2827704"/>
    <lineage>
        <taxon>Viruses</taxon>
        <taxon>Duplodnaviria</taxon>
        <taxon>Heunggongvirae</taxon>
        <taxon>Uroviricota</taxon>
        <taxon>Caudoviricetes</taxon>
    </lineage>
</organism>
<reference evidence="1" key="1">
    <citation type="journal article" date="2021" name="Proc. Natl. Acad. Sci. U.S.A.">
        <title>A Catalog of Tens of Thousands of Viruses from Human Metagenomes Reveals Hidden Associations with Chronic Diseases.</title>
        <authorList>
            <person name="Tisza M.J."/>
            <person name="Buck C.B."/>
        </authorList>
    </citation>
    <scope>NUCLEOTIDE SEQUENCE</scope>
    <source>
        <strain evidence="1">CtjH82</strain>
    </source>
</reference>
<proteinExistence type="predicted"/>
<sequence length="30" mass="3365">MTRGAPLSGVRRAYSKPPIWCFANTGNCYF</sequence>
<name>A0A8S5T754_9CAUD</name>
<dbReference type="EMBL" id="BK032762">
    <property type="protein sequence ID" value="DAF59089.1"/>
    <property type="molecule type" value="Genomic_DNA"/>
</dbReference>
<evidence type="ECO:0000313" key="1">
    <source>
        <dbReference type="EMBL" id="DAF59089.1"/>
    </source>
</evidence>